<dbReference type="GO" id="GO:0003677">
    <property type="term" value="F:DNA binding"/>
    <property type="evidence" value="ECO:0007669"/>
    <property type="project" value="UniProtKB-KW"/>
</dbReference>
<dbReference type="Proteomes" id="UP001364890">
    <property type="component" value="Unassembled WGS sequence"/>
</dbReference>
<reference evidence="1 2" key="1">
    <citation type="submission" date="2024-01" db="EMBL/GenBank/DDBJ databases">
        <title>Seven novel Bacillus-like species.</title>
        <authorList>
            <person name="Liu G."/>
        </authorList>
    </citation>
    <scope>NUCLEOTIDE SEQUENCE [LARGE SCALE GENOMIC DNA]</scope>
    <source>
        <strain evidence="1 2">FJAT-51614</strain>
    </source>
</reference>
<dbReference type="RefSeq" id="WP_336499020.1">
    <property type="nucleotide sequence ID" value="NZ_JBAWSY010000020.1"/>
</dbReference>
<dbReference type="EMBL" id="JBAWSY010000020">
    <property type="protein sequence ID" value="MEI4771469.1"/>
    <property type="molecule type" value="Genomic_DNA"/>
</dbReference>
<evidence type="ECO:0000313" key="1">
    <source>
        <dbReference type="EMBL" id="MEI4771469.1"/>
    </source>
</evidence>
<accession>A0ABU8F8Y2</accession>
<keyword evidence="2" id="KW-1185">Reference proteome</keyword>
<protein>
    <submittedName>
        <fullName evidence="1">DNA-binding protein</fullName>
    </submittedName>
</protein>
<comment type="caution">
    <text evidence="1">The sequence shown here is derived from an EMBL/GenBank/DDBJ whole genome shotgun (WGS) entry which is preliminary data.</text>
</comment>
<keyword evidence="1" id="KW-0238">DNA-binding</keyword>
<gene>
    <name evidence="1" type="ORF">WAX74_17725</name>
</gene>
<evidence type="ECO:0000313" key="2">
    <source>
        <dbReference type="Proteomes" id="UP001364890"/>
    </source>
</evidence>
<sequence length="94" mass="10714">MDISFFWLGIGLAAMGYFIGDGLKNFNNPKGSSSGYPTLIREKDLPVYLGLSKEEIQELLRKYPDAPKVELNGTTYYPYHQLLDWLSSNDIYKS</sequence>
<name>A0ABU8F8Y2_9BACI</name>
<organism evidence="1 2">
    <name type="scientific">Psychrobacillus mangrovi</name>
    <dbReference type="NCBI Taxonomy" id="3117745"/>
    <lineage>
        <taxon>Bacteria</taxon>
        <taxon>Bacillati</taxon>
        <taxon>Bacillota</taxon>
        <taxon>Bacilli</taxon>
        <taxon>Bacillales</taxon>
        <taxon>Bacillaceae</taxon>
        <taxon>Psychrobacillus</taxon>
    </lineage>
</organism>
<proteinExistence type="predicted"/>